<comment type="caution">
    <text evidence="3">The sequence shown here is derived from an EMBL/GenBank/DDBJ whole genome shotgun (WGS) entry which is preliminary data.</text>
</comment>
<dbReference type="EMBL" id="MSYM01000002">
    <property type="protein sequence ID" value="OLP08386.1"/>
    <property type="molecule type" value="Genomic_DNA"/>
</dbReference>
<name>A0A1Q8YK17_9BURK</name>
<dbReference type="Pfam" id="PF13937">
    <property type="entry name" value="DUF4212"/>
    <property type="match status" value="1"/>
</dbReference>
<dbReference type="Proteomes" id="UP000185911">
    <property type="component" value="Unassembled WGS sequence"/>
</dbReference>
<sequence length="86" mass="10359">MKHDYDSGAYWKETLKLLRNVLILWFLVSFAAGIIFVEFLNQFHLGGYPLGFWFAQQGSIYFFVIQIFYYAWRMNNLDIKFDVQED</sequence>
<organism evidence="3 4">
    <name type="scientific">Rhodoferax antarcticus ANT.BR</name>
    <dbReference type="NCBI Taxonomy" id="1111071"/>
    <lineage>
        <taxon>Bacteria</taxon>
        <taxon>Pseudomonadati</taxon>
        <taxon>Pseudomonadota</taxon>
        <taxon>Betaproteobacteria</taxon>
        <taxon>Burkholderiales</taxon>
        <taxon>Comamonadaceae</taxon>
        <taxon>Rhodoferax</taxon>
    </lineage>
</organism>
<evidence type="ECO:0000256" key="1">
    <source>
        <dbReference type="SAM" id="Phobius"/>
    </source>
</evidence>
<feature type="transmembrane region" description="Helical" evidence="1">
    <location>
        <begin position="52"/>
        <end position="72"/>
    </location>
</feature>
<evidence type="ECO:0000259" key="2">
    <source>
        <dbReference type="Pfam" id="PF13937"/>
    </source>
</evidence>
<keyword evidence="1" id="KW-0812">Transmembrane</keyword>
<feature type="transmembrane region" description="Helical" evidence="1">
    <location>
        <begin position="21"/>
        <end position="40"/>
    </location>
</feature>
<keyword evidence="4" id="KW-1185">Reference proteome</keyword>
<protein>
    <recommendedName>
        <fullName evidence="2">Sodium symporter small subunit domain-containing protein</fullName>
    </recommendedName>
</protein>
<evidence type="ECO:0000313" key="3">
    <source>
        <dbReference type="EMBL" id="OLP08386.1"/>
    </source>
</evidence>
<keyword evidence="1" id="KW-1133">Transmembrane helix</keyword>
<evidence type="ECO:0000313" key="4">
    <source>
        <dbReference type="Proteomes" id="UP000185911"/>
    </source>
</evidence>
<reference evidence="3 4" key="1">
    <citation type="submission" date="2017-01" db="EMBL/GenBank/DDBJ databases">
        <title>Genome sequence of Rhodoferax antarcticus ANT.BR, a psychrophilic purple nonsulfur bacterium from an Antarctic microbial mat.</title>
        <authorList>
            <person name="Baker J."/>
            <person name="Riester C."/>
            <person name="Skinner B."/>
            <person name="Newell A."/>
            <person name="Swingley W."/>
            <person name="Madigan M."/>
            <person name="Jung D."/>
            <person name="Asao M."/>
            <person name="Chen M."/>
            <person name="Loughlin P."/>
            <person name="Pan H."/>
            <person name="Lin S."/>
            <person name="Li N."/>
            <person name="Shaw J."/>
            <person name="Prado M."/>
            <person name="Sherman C."/>
            <person name="Li X."/>
            <person name="Tang J."/>
            <person name="Blankenship R."/>
            <person name="Zhao T."/>
            <person name="Touchman J."/>
            <person name="Sattley M."/>
        </authorList>
    </citation>
    <scope>NUCLEOTIDE SEQUENCE [LARGE SCALE GENOMIC DNA]</scope>
    <source>
        <strain evidence="3 4">ANT.BR</strain>
    </source>
</reference>
<dbReference type="RefSeq" id="WP_075584966.1">
    <property type="nucleotide sequence ID" value="NZ_MSYM01000002.1"/>
</dbReference>
<feature type="domain" description="Sodium symporter small subunit" evidence="2">
    <location>
        <begin position="9"/>
        <end position="83"/>
    </location>
</feature>
<dbReference type="STRING" id="81479.RA876_15580"/>
<proteinExistence type="predicted"/>
<keyword evidence="1" id="KW-0472">Membrane</keyword>
<accession>A0A1Q8YK17</accession>
<dbReference type="NCBIfam" id="TIGR03647">
    <property type="entry name" value="Na_symport_sm"/>
    <property type="match status" value="1"/>
</dbReference>
<dbReference type="AlphaFoldDB" id="A0A1Q8YK17"/>
<gene>
    <name evidence="3" type="ORF">BLL52_0311</name>
</gene>
<dbReference type="InterPro" id="IPR019886">
    <property type="entry name" value="Na_symporter_ssu"/>
</dbReference>